<dbReference type="InterPro" id="IPR001313">
    <property type="entry name" value="Pumilio_RNA-bd_rpt"/>
</dbReference>
<dbReference type="STRING" id="1314785.A0A165CZV8"/>
<reference evidence="2 3" key="1">
    <citation type="journal article" date="2016" name="Mol. Biol. Evol.">
        <title>Comparative Genomics of Early-Diverging Mushroom-Forming Fungi Provides Insights into the Origins of Lignocellulose Decay Capabilities.</title>
        <authorList>
            <person name="Nagy L.G."/>
            <person name="Riley R."/>
            <person name="Tritt A."/>
            <person name="Adam C."/>
            <person name="Daum C."/>
            <person name="Floudas D."/>
            <person name="Sun H."/>
            <person name="Yadav J.S."/>
            <person name="Pangilinan J."/>
            <person name="Larsson K.H."/>
            <person name="Matsuura K."/>
            <person name="Barry K."/>
            <person name="Labutti K."/>
            <person name="Kuo R."/>
            <person name="Ohm R.A."/>
            <person name="Bhattacharya S.S."/>
            <person name="Shirouzu T."/>
            <person name="Yoshinaga Y."/>
            <person name="Martin F.M."/>
            <person name="Grigoriev I.V."/>
            <person name="Hibbett D.S."/>
        </authorList>
    </citation>
    <scope>NUCLEOTIDE SEQUENCE [LARGE SCALE GENOMIC DNA]</scope>
    <source>
        <strain evidence="2 3">93-53</strain>
    </source>
</reference>
<dbReference type="AlphaFoldDB" id="A0A165CZV8"/>
<evidence type="ECO:0000313" key="2">
    <source>
        <dbReference type="EMBL" id="KZT03848.1"/>
    </source>
</evidence>
<evidence type="ECO:0000256" key="1">
    <source>
        <dbReference type="ARBA" id="ARBA00022737"/>
    </source>
</evidence>
<name>A0A165CZV8_9APHY</name>
<accession>A0A165CZV8</accession>
<gene>
    <name evidence="2" type="ORF">LAESUDRAFT_761685</name>
</gene>
<dbReference type="GO" id="GO:0003723">
    <property type="term" value="F:RNA binding"/>
    <property type="evidence" value="ECO:0007669"/>
    <property type="project" value="InterPro"/>
</dbReference>
<dbReference type="InParanoid" id="A0A165CZV8"/>
<dbReference type="OrthoDB" id="392571at2759"/>
<dbReference type="EMBL" id="KV427641">
    <property type="protein sequence ID" value="KZT03848.1"/>
    <property type="molecule type" value="Genomic_DNA"/>
</dbReference>
<protein>
    <submittedName>
        <fullName evidence="2">Uncharacterized protein</fullName>
    </submittedName>
</protein>
<dbReference type="RefSeq" id="XP_040761588.1">
    <property type="nucleotide sequence ID" value="XM_040912965.1"/>
</dbReference>
<dbReference type="GeneID" id="63829993"/>
<organism evidence="2 3">
    <name type="scientific">Laetiporus sulphureus 93-53</name>
    <dbReference type="NCBI Taxonomy" id="1314785"/>
    <lineage>
        <taxon>Eukaryota</taxon>
        <taxon>Fungi</taxon>
        <taxon>Dikarya</taxon>
        <taxon>Basidiomycota</taxon>
        <taxon>Agaricomycotina</taxon>
        <taxon>Agaricomycetes</taxon>
        <taxon>Polyporales</taxon>
        <taxon>Laetiporus</taxon>
    </lineage>
</organism>
<sequence>MFAVANNTISREAKGVIAFAPESSDIGELRMLTYLVMDACEQMLLSLPSLIMDPFASHVICALRSTSYKVRQGPVRSVFSGGEIRTLDATAQRAPPEFAEITNKLVLKLRKDLGDNDVRELAADKVASPVPQVNLWQYL</sequence>
<keyword evidence="3" id="KW-1185">Reference proteome</keyword>
<evidence type="ECO:0000313" key="3">
    <source>
        <dbReference type="Proteomes" id="UP000076871"/>
    </source>
</evidence>
<proteinExistence type="predicted"/>
<keyword evidence="1" id="KW-0677">Repeat</keyword>
<dbReference type="Pfam" id="PF22493">
    <property type="entry name" value="PUF_NOP9"/>
    <property type="match status" value="2"/>
</dbReference>
<dbReference type="Proteomes" id="UP000076871">
    <property type="component" value="Unassembled WGS sequence"/>
</dbReference>